<sequence>MLSPLSLKTSSAILALHDLDPGWSERNEEAESKVVDTVVMLLSKELPCGSAKTMKPEKSRRRLPLRTLSKRTHHPLLHLRLLFLFVPT</sequence>
<proteinExistence type="predicted"/>
<gene>
    <name evidence="1" type="ORF">AYBTSS11_LOCUS18369</name>
</gene>
<name>A0AA86T261_9FABA</name>
<protein>
    <submittedName>
        <fullName evidence="1">Uncharacterized protein</fullName>
    </submittedName>
</protein>
<evidence type="ECO:0000313" key="2">
    <source>
        <dbReference type="Proteomes" id="UP001189624"/>
    </source>
</evidence>
<reference evidence="1" key="1">
    <citation type="submission" date="2023-10" db="EMBL/GenBank/DDBJ databases">
        <authorList>
            <person name="Domelevo Entfellner J.-B."/>
        </authorList>
    </citation>
    <scope>NUCLEOTIDE SEQUENCE</scope>
</reference>
<dbReference type="AlphaFoldDB" id="A0AA86T261"/>
<accession>A0AA86T261</accession>
<dbReference type="EMBL" id="OY731403">
    <property type="protein sequence ID" value="CAJ1960765.1"/>
    <property type="molecule type" value="Genomic_DNA"/>
</dbReference>
<keyword evidence="2" id="KW-1185">Reference proteome</keyword>
<dbReference type="Gramene" id="rna-AYBTSS11_LOCUS18369">
    <property type="protein sequence ID" value="CAJ1960765.1"/>
    <property type="gene ID" value="gene-AYBTSS11_LOCUS18369"/>
</dbReference>
<dbReference type="Proteomes" id="UP001189624">
    <property type="component" value="Chromosome 6"/>
</dbReference>
<organism evidence="1 2">
    <name type="scientific">Sphenostylis stenocarpa</name>
    <dbReference type="NCBI Taxonomy" id="92480"/>
    <lineage>
        <taxon>Eukaryota</taxon>
        <taxon>Viridiplantae</taxon>
        <taxon>Streptophyta</taxon>
        <taxon>Embryophyta</taxon>
        <taxon>Tracheophyta</taxon>
        <taxon>Spermatophyta</taxon>
        <taxon>Magnoliopsida</taxon>
        <taxon>eudicotyledons</taxon>
        <taxon>Gunneridae</taxon>
        <taxon>Pentapetalae</taxon>
        <taxon>rosids</taxon>
        <taxon>fabids</taxon>
        <taxon>Fabales</taxon>
        <taxon>Fabaceae</taxon>
        <taxon>Papilionoideae</taxon>
        <taxon>50 kb inversion clade</taxon>
        <taxon>NPAAA clade</taxon>
        <taxon>indigoferoid/millettioid clade</taxon>
        <taxon>Phaseoleae</taxon>
        <taxon>Sphenostylis</taxon>
    </lineage>
</organism>
<evidence type="ECO:0000313" key="1">
    <source>
        <dbReference type="EMBL" id="CAJ1960765.1"/>
    </source>
</evidence>